<evidence type="ECO:0000256" key="3">
    <source>
        <dbReference type="RuleBase" id="RU000363"/>
    </source>
</evidence>
<dbReference type="PANTHER" id="PTHR43669:SF12">
    <property type="entry name" value="BLR5618 PROTEIN"/>
    <property type="match status" value="1"/>
</dbReference>
<dbReference type="PROSITE" id="PS00061">
    <property type="entry name" value="ADH_SHORT"/>
    <property type="match status" value="1"/>
</dbReference>
<evidence type="ECO:0000256" key="1">
    <source>
        <dbReference type="ARBA" id="ARBA00006484"/>
    </source>
</evidence>
<dbReference type="InterPro" id="IPR036291">
    <property type="entry name" value="NAD(P)-bd_dom_sf"/>
</dbReference>
<evidence type="ECO:0000313" key="5">
    <source>
        <dbReference type="EMBL" id="EFV94698.1"/>
    </source>
</evidence>
<keyword evidence="2" id="KW-0560">Oxidoreductase</keyword>
<dbReference type="InterPro" id="IPR020904">
    <property type="entry name" value="Sc_DH/Rdtase_CS"/>
</dbReference>
<evidence type="ECO:0000256" key="2">
    <source>
        <dbReference type="ARBA" id="ARBA00023002"/>
    </source>
</evidence>
<dbReference type="SUPFAM" id="SSF51735">
    <property type="entry name" value="NAD(P)-binding Rossmann-fold domains"/>
    <property type="match status" value="1"/>
</dbReference>
<dbReference type="GO" id="GO:0016491">
    <property type="term" value="F:oxidoreductase activity"/>
    <property type="evidence" value="ECO:0007669"/>
    <property type="project" value="UniProtKB-KW"/>
</dbReference>
<dbReference type="InterPro" id="IPR002347">
    <property type="entry name" value="SDR_fam"/>
</dbReference>
<keyword evidence="6" id="KW-1185">Reference proteome</keyword>
<dbReference type="STRING" id="887898.HMPREF0551_1445"/>
<dbReference type="PRINTS" id="PR00080">
    <property type="entry name" value="SDRFAMILY"/>
</dbReference>
<accession>E7RXM4</accession>
<comment type="similarity">
    <text evidence="1 3">Belongs to the short-chain dehydrogenases/reductases (SDR) family.</text>
</comment>
<dbReference type="HOGENOM" id="CLU_010194_2_10_4"/>
<dbReference type="EMBL" id="AEQP01000010">
    <property type="protein sequence ID" value="EFV94698.1"/>
    <property type="molecule type" value="Genomic_DNA"/>
</dbReference>
<dbReference type="Gene3D" id="3.40.50.720">
    <property type="entry name" value="NAD(P)-binding Rossmann-like Domain"/>
    <property type="match status" value="1"/>
</dbReference>
<dbReference type="AlphaFoldDB" id="E7RXM4"/>
<evidence type="ECO:0000256" key="4">
    <source>
        <dbReference type="SAM" id="MobiDB-lite"/>
    </source>
</evidence>
<dbReference type="eggNOG" id="COG4221">
    <property type="taxonomic scope" value="Bacteria"/>
</dbReference>
<gene>
    <name evidence="5" type="ORF">HMPREF0551_1445</name>
</gene>
<dbReference type="RefSeq" id="WP_005673721.1">
    <property type="nucleotide sequence ID" value="NZ_CP146288.1"/>
</dbReference>
<comment type="caution">
    <text evidence="5">The sequence shown here is derived from an EMBL/GenBank/DDBJ whole genome shotgun (WGS) entry which is preliminary data.</text>
</comment>
<feature type="compositionally biased region" description="Low complexity" evidence="4">
    <location>
        <begin position="84"/>
        <end position="103"/>
    </location>
</feature>
<reference evidence="5 6" key="1">
    <citation type="submission" date="2010-12" db="EMBL/GenBank/DDBJ databases">
        <authorList>
            <person name="Muzny D."/>
            <person name="Qin X."/>
            <person name="Deng J."/>
            <person name="Jiang H."/>
            <person name="Liu Y."/>
            <person name="Qu J."/>
            <person name="Song X.-Z."/>
            <person name="Zhang L."/>
            <person name="Thornton R."/>
            <person name="Coyle M."/>
            <person name="Francisco L."/>
            <person name="Jackson L."/>
            <person name="Javaid M."/>
            <person name="Korchina V."/>
            <person name="Kovar C."/>
            <person name="Mata R."/>
            <person name="Mathew T."/>
            <person name="Ngo R."/>
            <person name="Nguyen L."/>
            <person name="Nguyen N."/>
            <person name="Okwuonu G."/>
            <person name="Ongeri F."/>
            <person name="Pham C."/>
            <person name="Simmons D."/>
            <person name="Wilczek-Boney K."/>
            <person name="Hale W."/>
            <person name="Jakkamsetti A."/>
            <person name="Pham P."/>
            <person name="Ruth R."/>
            <person name="San Lucas F."/>
            <person name="Warren J."/>
            <person name="Zhang J."/>
            <person name="Zhao Z."/>
            <person name="Zhou C."/>
            <person name="Zhu D."/>
            <person name="Lee S."/>
            <person name="Bess C."/>
            <person name="Blankenburg K."/>
            <person name="Forbes L."/>
            <person name="Fu Q."/>
            <person name="Gubbala S."/>
            <person name="Hirani K."/>
            <person name="Jayaseelan J.C."/>
            <person name="Lara F."/>
            <person name="Munidasa M."/>
            <person name="Palculict T."/>
            <person name="Patil S."/>
            <person name="Pu L.-L."/>
            <person name="Saada N."/>
            <person name="Tang L."/>
            <person name="Weissenberger G."/>
            <person name="Zhu Y."/>
            <person name="Hemphill L."/>
            <person name="Shang Y."/>
            <person name="Youmans B."/>
            <person name="Ayvaz T."/>
            <person name="Ross M."/>
            <person name="Santibanez J."/>
            <person name="Aqrawi P."/>
            <person name="Gross S."/>
            <person name="Joshi V."/>
            <person name="Fowler G."/>
            <person name="Nazareth L."/>
            <person name="Reid J."/>
            <person name="Worley K."/>
            <person name="Petrosino J."/>
            <person name="Highlander S."/>
            <person name="Gibbs R."/>
        </authorList>
    </citation>
    <scope>NUCLEOTIDE SEQUENCE [LARGE SCALE GENOMIC DNA]</scope>
    <source>
        <strain evidence="5 6">ATCC 51599</strain>
    </source>
</reference>
<dbReference type="Proteomes" id="UP000011021">
    <property type="component" value="Unassembled WGS sequence"/>
</dbReference>
<protein>
    <submittedName>
        <fullName evidence="5">Oxidoreductase, short chain dehydrogenase/reductase family protein</fullName>
    </submittedName>
</protein>
<dbReference type="PRINTS" id="PR00081">
    <property type="entry name" value="GDHRDH"/>
</dbReference>
<dbReference type="PANTHER" id="PTHR43669">
    <property type="entry name" value="5-KETO-D-GLUCONATE 5-REDUCTASE"/>
    <property type="match status" value="1"/>
</dbReference>
<evidence type="ECO:0000313" key="6">
    <source>
        <dbReference type="Proteomes" id="UP000011021"/>
    </source>
</evidence>
<proteinExistence type="inferred from homology"/>
<dbReference type="Pfam" id="PF00106">
    <property type="entry name" value="adh_short"/>
    <property type="match status" value="2"/>
</dbReference>
<sequence length="301" mass="31561">MSNPAESAKAPPVAIITGAGSGIGRAVARAFLEAGYAVALAGRREHALQETVQLWLQHGAPRPDMQDGATAEADSGPNGKRSRTALSERTTDTTATTQPRDAARALVVPTDVTDPDAVNALFDRTVAHFGRVDVLFNNAGIGAPAVPLETLSPAQWRAVVDTNLNGPFFCTQAAFRVMKAQTPRGGRIINNGSVSAHAPRPMTMPYTATKHAMTGLTKAASLDGRAWDIACGQIDIGNAMTEMARPMAEGILQADGRVASEPTIDVALVAQAVLDMARLPLSANVQFMTLMATKMPLVGRG</sequence>
<dbReference type="CDD" id="cd05233">
    <property type="entry name" value="SDR_c"/>
    <property type="match status" value="1"/>
</dbReference>
<name>E7RXM4_9BURK</name>
<feature type="region of interest" description="Disordered" evidence="4">
    <location>
        <begin position="60"/>
        <end position="103"/>
    </location>
</feature>
<organism evidence="5 6">
    <name type="scientific">Lautropia mirabilis ATCC 51599</name>
    <dbReference type="NCBI Taxonomy" id="887898"/>
    <lineage>
        <taxon>Bacteria</taxon>
        <taxon>Pseudomonadati</taxon>
        <taxon>Pseudomonadota</taxon>
        <taxon>Betaproteobacteria</taxon>
        <taxon>Burkholderiales</taxon>
        <taxon>Burkholderiaceae</taxon>
        <taxon>Lautropia</taxon>
    </lineage>
</organism>